<dbReference type="InterPro" id="IPR007401">
    <property type="entry name" value="DUF454"/>
</dbReference>
<evidence type="ECO:0000256" key="2">
    <source>
        <dbReference type="SAM" id="Phobius"/>
    </source>
</evidence>
<dbReference type="RefSeq" id="WP_115611538.1">
    <property type="nucleotide sequence ID" value="NZ_JBHLZC010000001.1"/>
</dbReference>
<name>A0A381E7D7_9GAMM</name>
<keyword evidence="2" id="KW-1133">Transmembrane helix</keyword>
<evidence type="ECO:0000313" key="3">
    <source>
        <dbReference type="EMBL" id="SUX22347.1"/>
    </source>
</evidence>
<keyword evidence="2" id="KW-0812">Transmembrane</keyword>
<feature type="transmembrane region" description="Helical" evidence="2">
    <location>
        <begin position="6"/>
        <end position="39"/>
    </location>
</feature>
<dbReference type="OrthoDB" id="9816293at2"/>
<dbReference type="Proteomes" id="UP000254572">
    <property type="component" value="Unassembled WGS sequence"/>
</dbReference>
<keyword evidence="1" id="KW-1003">Cell membrane</keyword>
<organism evidence="3 4">
    <name type="scientific">Cardiobacterium valvarum</name>
    <dbReference type="NCBI Taxonomy" id="194702"/>
    <lineage>
        <taxon>Bacteria</taxon>
        <taxon>Pseudomonadati</taxon>
        <taxon>Pseudomonadota</taxon>
        <taxon>Gammaproteobacteria</taxon>
        <taxon>Cardiobacteriales</taxon>
        <taxon>Cardiobacteriaceae</taxon>
        <taxon>Cardiobacterium</taxon>
    </lineage>
</organism>
<sequence>MQRHLWTLAGCLAFILGLIGIPLPFLPTVPFLILAAWCWAKGSPRFHHWLTTHPHLGPPIAAWRTRRVVPYRAKTLAILMLAASLSGGIYLLDNNDHLKLAFALIILALMLWVRRLPEA</sequence>
<keyword evidence="1 2" id="KW-0472">Membrane</keyword>
<dbReference type="PANTHER" id="PTHR35813:SF1">
    <property type="entry name" value="INNER MEMBRANE PROTEIN YBAN"/>
    <property type="match status" value="1"/>
</dbReference>
<proteinExistence type="predicted"/>
<dbReference type="GO" id="GO:0005886">
    <property type="term" value="C:plasma membrane"/>
    <property type="evidence" value="ECO:0007669"/>
    <property type="project" value="UniProtKB-SubCell"/>
</dbReference>
<comment type="subcellular location">
    <subcellularLocation>
        <location evidence="1">Cell inner membrane</location>
        <topology evidence="1">Multi-pass membrane protein</topology>
    </subcellularLocation>
</comment>
<keyword evidence="1" id="KW-0997">Cell inner membrane</keyword>
<evidence type="ECO:0000256" key="1">
    <source>
        <dbReference type="PIRNR" id="PIRNR016789"/>
    </source>
</evidence>
<dbReference type="PANTHER" id="PTHR35813">
    <property type="entry name" value="INNER MEMBRANE PROTEIN YBAN"/>
    <property type="match status" value="1"/>
</dbReference>
<protein>
    <recommendedName>
        <fullName evidence="1">Inner membrane protein</fullName>
    </recommendedName>
</protein>
<feature type="transmembrane region" description="Helical" evidence="2">
    <location>
        <begin position="97"/>
        <end position="113"/>
    </location>
</feature>
<feature type="transmembrane region" description="Helical" evidence="2">
    <location>
        <begin position="73"/>
        <end position="91"/>
    </location>
</feature>
<dbReference type="Pfam" id="PF04304">
    <property type="entry name" value="DUF454"/>
    <property type="match status" value="1"/>
</dbReference>
<keyword evidence="4" id="KW-1185">Reference proteome</keyword>
<reference evidence="3 4" key="1">
    <citation type="submission" date="2018-06" db="EMBL/GenBank/DDBJ databases">
        <authorList>
            <consortium name="Pathogen Informatics"/>
            <person name="Doyle S."/>
        </authorList>
    </citation>
    <scope>NUCLEOTIDE SEQUENCE [LARGE SCALE GENOMIC DNA]</scope>
    <source>
        <strain evidence="3 4">NCTC13294</strain>
    </source>
</reference>
<dbReference type="AlphaFoldDB" id="A0A381E7D7"/>
<gene>
    <name evidence="3" type="primary">ybaN</name>
    <name evidence="3" type="ORF">NCTC13294_01228</name>
</gene>
<dbReference type="EMBL" id="UFUW01000001">
    <property type="protein sequence ID" value="SUX22347.1"/>
    <property type="molecule type" value="Genomic_DNA"/>
</dbReference>
<accession>A0A381E7D7</accession>
<evidence type="ECO:0000313" key="4">
    <source>
        <dbReference type="Proteomes" id="UP000254572"/>
    </source>
</evidence>
<dbReference type="PIRSF" id="PIRSF016789">
    <property type="entry name" value="DUF454"/>
    <property type="match status" value="1"/>
</dbReference>